<evidence type="ECO:0000256" key="1">
    <source>
        <dbReference type="SAM" id="MobiDB-lite"/>
    </source>
</evidence>
<name>M1P0I2_9ZZZZ</name>
<dbReference type="GO" id="GO:0016020">
    <property type="term" value="C:membrane"/>
    <property type="evidence" value="ECO:0007669"/>
    <property type="project" value="InterPro"/>
</dbReference>
<keyword evidence="2" id="KW-1133">Transmembrane helix</keyword>
<feature type="domain" description="EamA" evidence="3">
    <location>
        <begin position="32"/>
        <end position="157"/>
    </location>
</feature>
<dbReference type="EMBL" id="JX684074">
    <property type="protein sequence ID" value="AGF92866.1"/>
    <property type="molecule type" value="Genomic_DNA"/>
</dbReference>
<dbReference type="InterPro" id="IPR000620">
    <property type="entry name" value="EamA_dom"/>
</dbReference>
<dbReference type="Pfam" id="PF00892">
    <property type="entry name" value="EamA"/>
    <property type="match status" value="1"/>
</dbReference>
<proteinExistence type="predicted"/>
<feature type="transmembrane region" description="Helical" evidence="2">
    <location>
        <begin position="120"/>
        <end position="137"/>
    </location>
</feature>
<sequence>MGKLGWLGSFGVVAAAVLLALGEGVAGVKSGIFVGLACLFWGFDNHFTALIDEIPPSANTFFKGAVAGTVNLVIGLFMGSYGADMTTTGLALLLGAFSYGVSIVLYISSAQGLGATRAQMIFASAPFFGVTLSVLVLNETLSLLQIAAAVLLFASVIPLLLDSHTHEHAHENLTHEHLHRHSEGHHEHTHESGWLLNLMPHLHEHEHGELDHEHPHLPDIHHRHEHEED</sequence>
<keyword evidence="2" id="KW-0472">Membrane</keyword>
<feature type="region of interest" description="Disordered" evidence="1">
    <location>
        <begin position="206"/>
        <end position="229"/>
    </location>
</feature>
<gene>
    <name evidence="4" type="ORF">FLSS-2_0027</name>
</gene>
<accession>M1P0I2</accession>
<evidence type="ECO:0000313" key="4">
    <source>
        <dbReference type="EMBL" id="AGF92866.1"/>
    </source>
</evidence>
<evidence type="ECO:0000256" key="2">
    <source>
        <dbReference type="SAM" id="Phobius"/>
    </source>
</evidence>
<reference evidence="4" key="1">
    <citation type="journal article" date="2013" name="Syst. Appl. Microbiol.">
        <title>New insights into the archaeal diversity of a hypersaline microbial mat obtained by a metagenomic approach.</title>
        <authorList>
            <person name="Lopez-Lopez A."/>
            <person name="Richter M."/>
            <person name="Pena A."/>
            <person name="Tamames J."/>
            <person name="Rossello-Mora R."/>
        </authorList>
    </citation>
    <scope>NUCLEOTIDE SEQUENCE</scope>
</reference>
<organism evidence="4">
    <name type="scientific">uncultured organism</name>
    <dbReference type="NCBI Taxonomy" id="155900"/>
    <lineage>
        <taxon>unclassified sequences</taxon>
        <taxon>environmental samples</taxon>
    </lineage>
</organism>
<dbReference type="Gene3D" id="1.10.3730.20">
    <property type="match status" value="1"/>
</dbReference>
<keyword evidence="2 4" id="KW-0812">Transmembrane</keyword>
<dbReference type="SUPFAM" id="SSF103481">
    <property type="entry name" value="Multidrug resistance efflux transporter EmrE"/>
    <property type="match status" value="1"/>
</dbReference>
<dbReference type="InterPro" id="IPR037185">
    <property type="entry name" value="EmrE-like"/>
</dbReference>
<feature type="transmembrane region" description="Helical" evidence="2">
    <location>
        <begin position="89"/>
        <end position="108"/>
    </location>
</feature>
<protein>
    <submittedName>
        <fullName evidence="4">Membrane protein containing DUF6, transmembrane</fullName>
    </submittedName>
</protein>
<feature type="transmembrane region" description="Helical" evidence="2">
    <location>
        <begin position="143"/>
        <end position="161"/>
    </location>
</feature>
<dbReference type="AlphaFoldDB" id="M1P0I2"/>
<evidence type="ECO:0000259" key="3">
    <source>
        <dbReference type="Pfam" id="PF00892"/>
    </source>
</evidence>